<dbReference type="Proteomes" id="UP000268014">
    <property type="component" value="Unassembled WGS sequence"/>
</dbReference>
<evidence type="ECO:0000313" key="2">
    <source>
        <dbReference type="EMBL" id="VDO13119.1"/>
    </source>
</evidence>
<keyword evidence="4" id="KW-1185">Reference proteome</keyword>
<accession>A0A0N4X6A1</accession>
<dbReference type="AlphaFoldDB" id="A0A0N4X6A1"/>
<evidence type="ECO:0000313" key="6">
    <source>
        <dbReference type="WBParaSite" id="HPLM_0001989301-mRNA-1"/>
    </source>
</evidence>
<evidence type="ECO:0000313" key="4">
    <source>
        <dbReference type="Proteomes" id="UP000268014"/>
    </source>
</evidence>
<evidence type="ECO:0000313" key="3">
    <source>
        <dbReference type="EMBL" id="VDO79989.1"/>
    </source>
</evidence>
<dbReference type="EMBL" id="UZAF01021671">
    <property type="protein sequence ID" value="VDO79989.1"/>
    <property type="molecule type" value="Genomic_DNA"/>
</dbReference>
<evidence type="ECO:0000256" key="1">
    <source>
        <dbReference type="SAM" id="MobiDB-lite"/>
    </source>
</evidence>
<dbReference type="EMBL" id="UZAF01003815">
    <property type="protein sequence ID" value="VDO13119.1"/>
    <property type="molecule type" value="Genomic_DNA"/>
</dbReference>
<dbReference type="WBParaSite" id="HPLM_0000213301-mRNA-1">
    <property type="protein sequence ID" value="HPLM_0000213301-mRNA-1"/>
    <property type="gene ID" value="HPLM_0000213301"/>
</dbReference>
<name>A0A0N4X6A1_HAEPC</name>
<protein>
    <submittedName>
        <fullName evidence="5 6">Homeobox protein araucan</fullName>
    </submittedName>
</protein>
<dbReference type="WBParaSite" id="HPLM_0001989301-mRNA-1">
    <property type="protein sequence ID" value="HPLM_0001989301-mRNA-1"/>
    <property type="gene ID" value="HPLM_0001989301"/>
</dbReference>
<proteinExistence type="predicted"/>
<reference evidence="5 6" key="1">
    <citation type="submission" date="2017-02" db="UniProtKB">
        <authorList>
            <consortium name="WormBaseParasite"/>
        </authorList>
    </citation>
    <scope>IDENTIFICATION</scope>
</reference>
<feature type="region of interest" description="Disordered" evidence="1">
    <location>
        <begin position="26"/>
        <end position="47"/>
    </location>
</feature>
<gene>
    <name evidence="3" type="ORF">HPLM_LOCUS19885</name>
    <name evidence="2" type="ORF">HPLM_LOCUS2131</name>
</gene>
<organism evidence="6">
    <name type="scientific">Haemonchus placei</name>
    <name type="common">Barber's pole worm</name>
    <dbReference type="NCBI Taxonomy" id="6290"/>
    <lineage>
        <taxon>Eukaryota</taxon>
        <taxon>Metazoa</taxon>
        <taxon>Ecdysozoa</taxon>
        <taxon>Nematoda</taxon>
        <taxon>Chromadorea</taxon>
        <taxon>Rhabditida</taxon>
        <taxon>Rhabditina</taxon>
        <taxon>Rhabditomorpha</taxon>
        <taxon>Strongyloidea</taxon>
        <taxon>Trichostrongylidae</taxon>
        <taxon>Haemonchus</taxon>
    </lineage>
</organism>
<evidence type="ECO:0000313" key="5">
    <source>
        <dbReference type="WBParaSite" id="HPLM_0000213301-mRNA-1"/>
    </source>
</evidence>
<feature type="compositionally biased region" description="Polar residues" evidence="1">
    <location>
        <begin position="36"/>
        <end position="47"/>
    </location>
</feature>
<sequence length="67" mass="7382">MDRSPTEGFFLIHASRLILFHSIKRNRLPAPPSPSQPTDHTGYSEKSTYPYGYDYGIPATGCPGQGV</sequence>
<reference evidence="2 4" key="2">
    <citation type="submission" date="2018-11" db="EMBL/GenBank/DDBJ databases">
        <authorList>
            <consortium name="Pathogen Informatics"/>
        </authorList>
    </citation>
    <scope>NUCLEOTIDE SEQUENCE [LARGE SCALE GENOMIC DNA]</scope>
    <source>
        <strain evidence="2 4">MHpl1</strain>
    </source>
</reference>